<proteinExistence type="predicted"/>
<dbReference type="Gene3D" id="3.40.50.1460">
    <property type="match status" value="1"/>
</dbReference>
<dbReference type="Proteomes" id="UP001221838">
    <property type="component" value="Unassembled WGS sequence"/>
</dbReference>
<evidence type="ECO:0000256" key="1">
    <source>
        <dbReference type="SAM" id="SignalP"/>
    </source>
</evidence>
<dbReference type="EMBL" id="JAQNDM010000002">
    <property type="protein sequence ID" value="MDC0710131.1"/>
    <property type="molecule type" value="Genomic_DNA"/>
</dbReference>
<feature type="chain" id="PRO_5046743208" evidence="1">
    <location>
        <begin position="30"/>
        <end position="426"/>
    </location>
</feature>
<keyword evidence="3" id="KW-1185">Reference proteome</keyword>
<reference evidence="2 3" key="1">
    <citation type="submission" date="2022-11" db="EMBL/GenBank/DDBJ databases">
        <title>Minimal conservation of predation-associated metabolite biosynthetic gene clusters underscores biosynthetic potential of Myxococcota including descriptions for ten novel species: Archangium lansinium sp. nov., Myxococcus landrumus sp. nov., Nannocystis bai.</title>
        <authorList>
            <person name="Ahearne A."/>
            <person name="Stevens C."/>
            <person name="Dowd S."/>
        </authorList>
    </citation>
    <scope>NUCLEOTIDE SEQUENCE [LARGE SCALE GENOMIC DNA]</scope>
    <source>
        <strain evidence="2 3">NCWAL01</strain>
    </source>
</reference>
<comment type="caution">
    <text evidence="2">The sequence shown here is derived from an EMBL/GenBank/DDBJ whole genome shotgun (WGS) entry which is preliminary data.</text>
</comment>
<evidence type="ECO:0000313" key="2">
    <source>
        <dbReference type="EMBL" id="MDC0710131.1"/>
    </source>
</evidence>
<dbReference type="PROSITE" id="PS00018">
    <property type="entry name" value="EF_HAND_1"/>
    <property type="match status" value="1"/>
</dbReference>
<accession>A0ABT5DCQ9</accession>
<sequence length="426" mass="45839">MHFPYRFLASRCALLLLGWGLALPGAAWAASPGKTTYALIVANNASLDPKQAALRYADDDGARYYEFFAPQAQETVLLSVLDEETQGRHPGVASRARPPTRSALLEALRQLNTRMAADKAAGLTPVLYFIFTGHGQRGAAGEGSVNLLDGPFSRTDLYKHVIAPSTAGFLHLIVDACDSYFFVNSRGTLPVGPALGATVTQHLASRELERYPHVGVVLSTSKAQESHEWSAISSGVFSHQVRSALAGAADVNADGRVEYSELMAFIASASQGVEDVRGRLDIFARPPLLDRSAPLSDLAQKSGLGYLLIPEGVGGRMWVEDTRGVRLAEFHKERERALVLGLPVGRGYYLRIPGQEARFTLQRGREVVDAGALTWTALSVASRGALEDAFRDHLFGVAFGPRFYSGYVASAGMAPVPLYPGPDLSP</sequence>
<feature type="signal peptide" evidence="1">
    <location>
        <begin position="1"/>
        <end position="29"/>
    </location>
</feature>
<keyword evidence="1" id="KW-0732">Signal</keyword>
<evidence type="ECO:0000313" key="3">
    <source>
        <dbReference type="Proteomes" id="UP001221838"/>
    </source>
</evidence>
<gene>
    <name evidence="2" type="ORF">POL68_16765</name>
</gene>
<dbReference type="RefSeq" id="WP_272139286.1">
    <property type="nucleotide sequence ID" value="NZ_JAQNDM010000002.1"/>
</dbReference>
<dbReference type="InterPro" id="IPR018247">
    <property type="entry name" value="EF_Hand_1_Ca_BS"/>
</dbReference>
<name>A0ABT5DCQ9_9BACT</name>
<organism evidence="2 3">
    <name type="scientific">Stigmatella ashevillensis</name>
    <dbReference type="NCBI Taxonomy" id="2995309"/>
    <lineage>
        <taxon>Bacteria</taxon>
        <taxon>Pseudomonadati</taxon>
        <taxon>Myxococcota</taxon>
        <taxon>Myxococcia</taxon>
        <taxon>Myxococcales</taxon>
        <taxon>Cystobacterineae</taxon>
        <taxon>Archangiaceae</taxon>
        <taxon>Stigmatella</taxon>
    </lineage>
</organism>
<protein>
    <submittedName>
        <fullName evidence="2">Caspase family protein</fullName>
    </submittedName>
</protein>